<dbReference type="Pfam" id="PF01145">
    <property type="entry name" value="Band_7"/>
    <property type="match status" value="1"/>
</dbReference>
<keyword evidence="7" id="KW-1185">Reference proteome</keyword>
<organism evidence="6 7">
    <name type="scientific">Moumouvirus australiensis</name>
    <dbReference type="NCBI Taxonomy" id="2109587"/>
    <lineage>
        <taxon>Viruses</taxon>
        <taxon>Varidnaviria</taxon>
        <taxon>Bamfordvirae</taxon>
        <taxon>Nucleocytoviricota</taxon>
        <taxon>Megaviricetes</taxon>
        <taxon>Imitervirales</taxon>
        <taxon>Mimiviridae</taxon>
        <taxon>Megamimivirinae</taxon>
        <taxon>Moumouvirus</taxon>
        <taxon>Moumouvirus australiense</taxon>
    </lineage>
</organism>
<dbReference type="EMBL" id="MG807320">
    <property type="protein sequence ID" value="AVL95006.1"/>
    <property type="molecule type" value="Genomic_DNA"/>
</dbReference>
<comment type="subcellular location">
    <subcellularLocation>
        <location evidence="1">Cell membrane</location>
    </subcellularLocation>
</comment>
<feature type="domain" description="Band 7" evidence="5">
    <location>
        <begin position="57"/>
        <end position="214"/>
    </location>
</feature>
<dbReference type="CDD" id="cd03399">
    <property type="entry name" value="SPFH_flotillin"/>
    <property type="match status" value="1"/>
</dbReference>
<dbReference type="GO" id="GO:0005886">
    <property type="term" value="C:plasma membrane"/>
    <property type="evidence" value="ECO:0007669"/>
    <property type="project" value="UniProtKB-SubCell"/>
</dbReference>
<gene>
    <name evidence="6" type="ORF">mc_620</name>
</gene>
<reference evidence="7" key="1">
    <citation type="submission" date="2018-01" db="EMBL/GenBank/DDBJ databases">
        <title>Testimony of 'menage a trois' revealed by the proteome of Megavirus virophage.</title>
        <authorList>
            <person name="Jeudy S."/>
            <person name="Bertaux L."/>
            <person name="Alempic J.-M."/>
            <person name="Lartigue A."/>
            <person name="Legendre M."/>
            <person name="Philippe N."/>
            <person name="Beucher L."/>
            <person name="Biondi E."/>
            <person name="Juul S."/>
            <person name="Turner D."/>
            <person name="Coute Y."/>
            <person name="Claverie J.-M."/>
            <person name="Abergel C."/>
        </authorList>
    </citation>
    <scope>NUCLEOTIDE SEQUENCE [LARGE SCALE GENOMIC DNA]</scope>
</reference>
<keyword evidence="4" id="KW-0472">Membrane</keyword>
<proteinExistence type="inferred from homology"/>
<evidence type="ECO:0000256" key="1">
    <source>
        <dbReference type="ARBA" id="ARBA00004236"/>
    </source>
</evidence>
<dbReference type="Gene3D" id="3.30.479.30">
    <property type="entry name" value="Band 7 domain"/>
    <property type="match status" value="1"/>
</dbReference>
<dbReference type="PANTHER" id="PTHR13806:SF31">
    <property type="entry name" value="FLOTILLIN-LIKE PROTEIN 1-RELATED"/>
    <property type="match status" value="1"/>
</dbReference>
<protein>
    <recommendedName>
        <fullName evidence="5">Band 7 domain-containing protein</fullName>
    </recommendedName>
</protein>
<accession>A0A2P1EM85</accession>
<keyword evidence="3" id="KW-1003">Cell membrane</keyword>
<name>A0A2P1EM85_9VIRU</name>
<dbReference type="SUPFAM" id="SSF117892">
    <property type="entry name" value="Band 7/SPFH domain"/>
    <property type="match status" value="1"/>
</dbReference>
<evidence type="ECO:0000256" key="4">
    <source>
        <dbReference type="ARBA" id="ARBA00023136"/>
    </source>
</evidence>
<dbReference type="Proteomes" id="UP000289600">
    <property type="component" value="Segment"/>
</dbReference>
<evidence type="ECO:0000256" key="2">
    <source>
        <dbReference type="ARBA" id="ARBA00007161"/>
    </source>
</evidence>
<dbReference type="InterPro" id="IPR001107">
    <property type="entry name" value="Band_7"/>
</dbReference>
<evidence type="ECO:0000313" key="7">
    <source>
        <dbReference type="Proteomes" id="UP000289600"/>
    </source>
</evidence>
<comment type="similarity">
    <text evidence="2">Belongs to the band 7/mec-2 family. Flotillin subfamily.</text>
</comment>
<dbReference type="InterPro" id="IPR036013">
    <property type="entry name" value="Band_7/SPFH_dom_sf"/>
</dbReference>
<dbReference type="PANTHER" id="PTHR13806">
    <property type="entry name" value="FLOTILLIN-RELATED"/>
    <property type="match status" value="1"/>
</dbReference>
<dbReference type="InterPro" id="IPR027705">
    <property type="entry name" value="Flotillin_fam"/>
</dbReference>
<evidence type="ECO:0000313" key="6">
    <source>
        <dbReference type="EMBL" id="AVL95006.1"/>
    </source>
</evidence>
<evidence type="ECO:0000259" key="5">
    <source>
        <dbReference type="Pfam" id="PF01145"/>
    </source>
</evidence>
<sequence length="467" mass="52452">MELIGIYGATKIGAVTAASMGITAAGAVALRYRSVRANQYMAKTGLLVKGVHVSRQTFQWPFQEIKVIDLSPINFHFLGSNMSKELVPFKLPVTFTVSPKHPEKDLEGFINYATRLGDMDEDQVKNIIGGIVNGETRAVVGTMTIQEIFNDKEAFKKNVVDRVQKDLDQFGLEIHNANIEEMHDTEGNSYFENLKKKALESARTHSRIDVAEALKEGDIGEKQREIITRKERSILESEAVETETLQNQKMSNYNREYTITNIENDQRKEIAKIEAQKATESRRIEIESDLFKQEQAKELERLRSGHIIKATAIGEEKIKISEAEANSMRITADATYYTLNKKADAEFYAKCKQAEAIRAELEATAEGLQRICEVSNTNPELANFYLALKGGIYDPNGLFSIVADKQALAIKDMKPKINIWNTGNDKGDFTGVISNLAKSVPPIIDAIQQQTNIKLPNFFSKNDYEKQ</sequence>
<evidence type="ECO:0000256" key="3">
    <source>
        <dbReference type="ARBA" id="ARBA00022475"/>
    </source>
</evidence>